<reference evidence="6" key="1">
    <citation type="journal article" date="2019" name="Int. J. Syst. Evol. Microbiol.">
        <title>The Global Catalogue of Microorganisms (GCM) 10K type strain sequencing project: providing services to taxonomists for standard genome sequencing and annotation.</title>
        <authorList>
            <consortium name="The Broad Institute Genomics Platform"/>
            <consortium name="The Broad Institute Genome Sequencing Center for Infectious Disease"/>
            <person name="Wu L."/>
            <person name="Ma J."/>
        </authorList>
    </citation>
    <scope>NUCLEOTIDE SEQUENCE [LARGE SCALE GENOMIC DNA]</scope>
    <source>
        <strain evidence="6">CGMCC 1.18578</strain>
    </source>
</reference>
<evidence type="ECO:0000313" key="5">
    <source>
        <dbReference type="EMBL" id="MFC5529770.1"/>
    </source>
</evidence>
<evidence type="ECO:0000256" key="3">
    <source>
        <dbReference type="ARBA" id="ARBA00023163"/>
    </source>
</evidence>
<dbReference type="PANTHER" id="PTHR43280:SF2">
    <property type="entry name" value="HTH-TYPE TRANSCRIPTIONAL REGULATOR EXSA"/>
    <property type="match status" value="1"/>
</dbReference>
<dbReference type="PROSITE" id="PS01124">
    <property type="entry name" value="HTH_ARAC_FAMILY_2"/>
    <property type="match status" value="1"/>
</dbReference>
<keyword evidence="6" id="KW-1185">Reference proteome</keyword>
<dbReference type="EMBL" id="JBHSNC010000027">
    <property type="protein sequence ID" value="MFC5529770.1"/>
    <property type="molecule type" value="Genomic_DNA"/>
</dbReference>
<evidence type="ECO:0000259" key="4">
    <source>
        <dbReference type="PROSITE" id="PS01124"/>
    </source>
</evidence>
<dbReference type="InterPro" id="IPR018060">
    <property type="entry name" value="HTH_AraC"/>
</dbReference>
<dbReference type="SUPFAM" id="SSF51215">
    <property type="entry name" value="Regulatory protein AraC"/>
    <property type="match status" value="1"/>
</dbReference>
<proteinExistence type="predicted"/>
<accession>A0ABW0QYB5</accession>
<keyword evidence="2" id="KW-0238">DNA-binding</keyword>
<evidence type="ECO:0000313" key="6">
    <source>
        <dbReference type="Proteomes" id="UP001596108"/>
    </source>
</evidence>
<sequence length="271" mass="30724">MNTIHVQLCGYHQHPEPFRHYFPGGLETYIIRLQFEGVSQVLIAGEFIPVEPGDLILFKQGDLYDLRIEQAEEPVKASGDYFIMSTGPGMDEWWSNRIRPTKVKIAEDSKLITQWHQLIAEKRRLDGGDPMLVTLLVHTLLVMLDRAIDEAPSARSSSTFHAIRMRNYIEANASRPLRLEDVARDSGLSVSRAVHLFKEHYGSSIIGYAQQIRMAHALELLHHSPLSLEQIAAETGLGSYAYFHRIFRAQHGISPGAYRKKHAAKAWRGES</sequence>
<organism evidence="5 6">
    <name type="scientific">Cohnella yongneupensis</name>
    <dbReference type="NCBI Taxonomy" id="425006"/>
    <lineage>
        <taxon>Bacteria</taxon>
        <taxon>Bacillati</taxon>
        <taxon>Bacillota</taxon>
        <taxon>Bacilli</taxon>
        <taxon>Bacillales</taxon>
        <taxon>Paenibacillaceae</taxon>
        <taxon>Cohnella</taxon>
    </lineage>
</organism>
<dbReference type="Gene3D" id="1.10.10.60">
    <property type="entry name" value="Homeodomain-like"/>
    <property type="match status" value="2"/>
</dbReference>
<name>A0ABW0QYB5_9BACL</name>
<dbReference type="InterPro" id="IPR037923">
    <property type="entry name" value="HTH-like"/>
</dbReference>
<protein>
    <submittedName>
        <fullName evidence="5">Helix-turn-helix domain-containing protein</fullName>
    </submittedName>
</protein>
<dbReference type="Proteomes" id="UP001596108">
    <property type="component" value="Unassembled WGS sequence"/>
</dbReference>
<evidence type="ECO:0000256" key="2">
    <source>
        <dbReference type="ARBA" id="ARBA00023125"/>
    </source>
</evidence>
<dbReference type="PROSITE" id="PS00041">
    <property type="entry name" value="HTH_ARAC_FAMILY_1"/>
    <property type="match status" value="1"/>
</dbReference>
<evidence type="ECO:0000256" key="1">
    <source>
        <dbReference type="ARBA" id="ARBA00023015"/>
    </source>
</evidence>
<dbReference type="Pfam" id="PF12833">
    <property type="entry name" value="HTH_18"/>
    <property type="match status" value="1"/>
</dbReference>
<feature type="domain" description="HTH araC/xylS-type" evidence="4">
    <location>
        <begin position="163"/>
        <end position="261"/>
    </location>
</feature>
<gene>
    <name evidence="5" type="ORF">ACFPQ4_09965</name>
</gene>
<keyword evidence="1" id="KW-0805">Transcription regulation</keyword>
<keyword evidence="3" id="KW-0804">Transcription</keyword>
<dbReference type="InterPro" id="IPR018062">
    <property type="entry name" value="HTH_AraC-typ_CS"/>
</dbReference>
<dbReference type="RefSeq" id="WP_378111680.1">
    <property type="nucleotide sequence ID" value="NZ_JBHSNC010000027.1"/>
</dbReference>
<dbReference type="Pfam" id="PF02311">
    <property type="entry name" value="AraC_binding"/>
    <property type="match status" value="1"/>
</dbReference>
<dbReference type="InterPro" id="IPR009057">
    <property type="entry name" value="Homeodomain-like_sf"/>
</dbReference>
<dbReference type="SUPFAM" id="SSF46689">
    <property type="entry name" value="Homeodomain-like"/>
    <property type="match status" value="2"/>
</dbReference>
<dbReference type="InterPro" id="IPR003313">
    <property type="entry name" value="AraC-bd"/>
</dbReference>
<dbReference type="SMART" id="SM00342">
    <property type="entry name" value="HTH_ARAC"/>
    <property type="match status" value="1"/>
</dbReference>
<comment type="caution">
    <text evidence="5">The sequence shown here is derived from an EMBL/GenBank/DDBJ whole genome shotgun (WGS) entry which is preliminary data.</text>
</comment>
<dbReference type="PANTHER" id="PTHR43280">
    <property type="entry name" value="ARAC-FAMILY TRANSCRIPTIONAL REGULATOR"/>
    <property type="match status" value="1"/>
</dbReference>